<dbReference type="GO" id="GO:0005783">
    <property type="term" value="C:endoplasmic reticulum"/>
    <property type="evidence" value="ECO:0007669"/>
    <property type="project" value="TreeGrafter"/>
</dbReference>
<dbReference type="Pfam" id="PF01255">
    <property type="entry name" value="Prenyltransf"/>
    <property type="match status" value="1"/>
</dbReference>
<organism evidence="5 6">
    <name type="scientific">Lachancea quebecensis</name>
    <dbReference type="NCBI Taxonomy" id="1654605"/>
    <lineage>
        <taxon>Eukaryota</taxon>
        <taxon>Fungi</taxon>
        <taxon>Dikarya</taxon>
        <taxon>Ascomycota</taxon>
        <taxon>Saccharomycotina</taxon>
        <taxon>Saccharomycetes</taxon>
        <taxon>Saccharomycetales</taxon>
        <taxon>Saccharomycetaceae</taxon>
        <taxon>Lachancea</taxon>
    </lineage>
</organism>
<evidence type="ECO:0000256" key="2">
    <source>
        <dbReference type="ARBA" id="ARBA00022679"/>
    </source>
</evidence>
<dbReference type="GO" id="GO:0045547">
    <property type="term" value="F:ditrans,polycis-polyprenyl diphosphate synthase [(2E,6E)-farnesyl diphosphate specific] activity"/>
    <property type="evidence" value="ECO:0007669"/>
    <property type="project" value="TreeGrafter"/>
</dbReference>
<evidence type="ECO:0000256" key="4">
    <source>
        <dbReference type="RuleBase" id="RU363018"/>
    </source>
</evidence>
<dbReference type="Proteomes" id="UP000236544">
    <property type="component" value="Unassembled WGS sequence"/>
</dbReference>
<protein>
    <recommendedName>
        <fullName evidence="4">Alkyl transferase</fullName>
        <ecNumber evidence="4">2.5.1.-</ecNumber>
    </recommendedName>
</protein>
<keyword evidence="6" id="KW-1185">Reference proteome</keyword>
<dbReference type="HAMAP" id="MF_01139">
    <property type="entry name" value="ISPT"/>
    <property type="match status" value="1"/>
</dbReference>
<evidence type="ECO:0000256" key="1">
    <source>
        <dbReference type="ARBA" id="ARBA00005432"/>
    </source>
</evidence>
<dbReference type="NCBIfam" id="TIGR00055">
    <property type="entry name" value="uppS"/>
    <property type="match status" value="1"/>
</dbReference>
<dbReference type="InterPro" id="IPR036424">
    <property type="entry name" value="UPP_synth-like_sf"/>
</dbReference>
<gene>
    <name evidence="5" type="ORF">LAQU0_S06e02872g</name>
</gene>
<dbReference type="InterPro" id="IPR018520">
    <property type="entry name" value="UPP_synth-like_CS"/>
</dbReference>
<dbReference type="EC" id="2.5.1.-" evidence="4"/>
<dbReference type="InterPro" id="IPR001441">
    <property type="entry name" value="UPP_synth-like"/>
</dbReference>
<dbReference type="FunFam" id="3.40.1180.10:FF:000005">
    <property type="entry name" value="Alkyl transferase"/>
    <property type="match status" value="1"/>
</dbReference>
<dbReference type="PANTHER" id="PTHR10291">
    <property type="entry name" value="DEHYDRODOLICHYL DIPHOSPHATE SYNTHASE FAMILY MEMBER"/>
    <property type="match status" value="1"/>
</dbReference>
<dbReference type="SUPFAM" id="SSF64005">
    <property type="entry name" value="Undecaprenyl diphosphate synthase"/>
    <property type="match status" value="1"/>
</dbReference>
<evidence type="ECO:0000313" key="6">
    <source>
        <dbReference type="Proteomes" id="UP000236544"/>
    </source>
</evidence>
<dbReference type="GO" id="GO:0016020">
    <property type="term" value="C:membrane"/>
    <property type="evidence" value="ECO:0007669"/>
    <property type="project" value="TreeGrafter"/>
</dbReference>
<dbReference type="GO" id="GO:1904423">
    <property type="term" value="C:dehydrodolichyl diphosphate synthase complex"/>
    <property type="evidence" value="ECO:0007669"/>
    <property type="project" value="TreeGrafter"/>
</dbReference>
<dbReference type="AlphaFoldDB" id="A0A0P1L0S0"/>
<dbReference type="PROSITE" id="PS01066">
    <property type="entry name" value="UPP_SYNTHASE"/>
    <property type="match status" value="1"/>
</dbReference>
<keyword evidence="2 4" id="KW-0808">Transferase</keyword>
<evidence type="ECO:0000256" key="3">
    <source>
        <dbReference type="ARBA" id="ARBA00022842"/>
    </source>
</evidence>
<dbReference type="OrthoDB" id="4173905at2759"/>
<evidence type="ECO:0000313" key="5">
    <source>
        <dbReference type="EMBL" id="CUS22652.1"/>
    </source>
</evidence>
<dbReference type="GO" id="GO:0005811">
    <property type="term" value="C:lipid droplet"/>
    <property type="evidence" value="ECO:0007669"/>
    <property type="project" value="TreeGrafter"/>
</dbReference>
<dbReference type="Gene3D" id="3.40.1180.10">
    <property type="entry name" value="Decaprenyl diphosphate synthase-like"/>
    <property type="match status" value="1"/>
</dbReference>
<dbReference type="EMBL" id="LN890530">
    <property type="protein sequence ID" value="CUS22652.1"/>
    <property type="molecule type" value="Genomic_DNA"/>
</dbReference>
<comment type="similarity">
    <text evidence="1 4">Belongs to the UPP synthase family.</text>
</comment>
<name>A0A0P1L0S0_9SACH</name>
<sequence length="284" mass="31785">MAESNGFPGSSQVLTFCKNLFSRVIKASDNVPQHVGLIMDGNRRWAKLKHVEIKEGHNAGFHSMSRALELCYEAGVSTATVFAFSIENFKRSSAEVDSLMNLARSGIKQVVQNGEMAQKFGIKINVIGDRKLLPQDVLREVEAAETITKDNKRAVLNICFPYTGRDELLHSIKEVVQATQIGDMRGSDINEAAIDRHLYTGGSPPVDLLIRTSGVTRLSDFLIWQVSRRDVVIEFLDCLWPDFGSRQMAWILLKFAFSKSYATAETDPEDYDVETRGQPLKKNV</sequence>
<keyword evidence="3" id="KW-0460">Magnesium</keyword>
<proteinExistence type="inferred from homology"/>
<dbReference type="PANTHER" id="PTHR10291:SF43">
    <property type="entry name" value="DEHYDRODOLICHYL DIPHOSPHATE SYNTHASE COMPLEX SUBUNIT DHDDS"/>
    <property type="match status" value="1"/>
</dbReference>
<dbReference type="CDD" id="cd00475">
    <property type="entry name" value="Cis_IPPS"/>
    <property type="match status" value="1"/>
</dbReference>
<reference evidence="6" key="1">
    <citation type="submission" date="2015-10" db="EMBL/GenBank/DDBJ databases">
        <authorList>
            <person name="Devillers H."/>
        </authorList>
    </citation>
    <scope>NUCLEOTIDE SEQUENCE [LARGE SCALE GENOMIC DNA]</scope>
</reference>
<dbReference type="GO" id="GO:0016094">
    <property type="term" value="P:polyprenol biosynthetic process"/>
    <property type="evidence" value="ECO:0007669"/>
    <property type="project" value="TreeGrafter"/>
</dbReference>
<accession>A0A0P1L0S0</accession>